<keyword evidence="7" id="KW-1185">Reference proteome</keyword>
<keyword evidence="4" id="KW-0411">Iron-sulfur</keyword>
<dbReference type="PANTHER" id="PTHR40072:SF1">
    <property type="entry name" value="MOLYBDOPTERIN-GUANINE DINUCLEOTIDE BIOSYNTHESIS ADAPTER PROTEIN"/>
    <property type="match status" value="1"/>
</dbReference>
<dbReference type="SUPFAM" id="SSF52540">
    <property type="entry name" value="P-loop containing nucleoside triphosphate hydrolases"/>
    <property type="match status" value="1"/>
</dbReference>
<dbReference type="RefSeq" id="WP_092160188.1">
    <property type="nucleotide sequence ID" value="NZ_FNGA01000002.1"/>
</dbReference>
<gene>
    <name evidence="6" type="ORF">SAMN05660337_1778</name>
</gene>
<proteinExistence type="predicted"/>
<keyword evidence="2" id="KW-0479">Metal-binding</keyword>
<accession>A0A1G9G051</accession>
<keyword evidence="3" id="KW-0408">Iron</keyword>
<feature type="domain" description="4Fe-4S" evidence="5">
    <location>
        <begin position="141"/>
        <end position="202"/>
    </location>
</feature>
<organism evidence="6 7">
    <name type="scientific">Maridesulfovibrio ferrireducens</name>
    <dbReference type="NCBI Taxonomy" id="246191"/>
    <lineage>
        <taxon>Bacteria</taxon>
        <taxon>Pseudomonadati</taxon>
        <taxon>Thermodesulfobacteriota</taxon>
        <taxon>Desulfovibrionia</taxon>
        <taxon>Desulfovibrionales</taxon>
        <taxon>Desulfovibrionaceae</taxon>
        <taxon>Maridesulfovibrio</taxon>
    </lineage>
</organism>
<evidence type="ECO:0000313" key="6">
    <source>
        <dbReference type="EMBL" id="SDK94048.1"/>
    </source>
</evidence>
<dbReference type="Gene3D" id="1.10.15.40">
    <property type="entry name" value="Electron transport complex subunit B, putative Fe-S cluster"/>
    <property type="match status" value="1"/>
</dbReference>
<dbReference type="Pfam" id="PF04060">
    <property type="entry name" value="FeS"/>
    <property type="match status" value="1"/>
</dbReference>
<dbReference type="Proteomes" id="UP000199053">
    <property type="component" value="Unassembled WGS sequence"/>
</dbReference>
<evidence type="ECO:0000259" key="5">
    <source>
        <dbReference type="PROSITE" id="PS51656"/>
    </source>
</evidence>
<dbReference type="EMBL" id="FNGA01000002">
    <property type="protein sequence ID" value="SDK94048.1"/>
    <property type="molecule type" value="Genomic_DNA"/>
</dbReference>
<dbReference type="InterPro" id="IPR007202">
    <property type="entry name" value="4Fe-4S_dom"/>
</dbReference>
<dbReference type="InterPro" id="IPR004435">
    <property type="entry name" value="MobB_dom"/>
</dbReference>
<evidence type="ECO:0000256" key="3">
    <source>
        <dbReference type="ARBA" id="ARBA00023004"/>
    </source>
</evidence>
<evidence type="ECO:0000313" key="7">
    <source>
        <dbReference type="Proteomes" id="UP000199053"/>
    </source>
</evidence>
<dbReference type="OrthoDB" id="9789936at2"/>
<dbReference type="AlphaFoldDB" id="A0A1G9G051"/>
<dbReference type="InterPro" id="IPR027417">
    <property type="entry name" value="P-loop_NTPase"/>
</dbReference>
<dbReference type="GO" id="GO:0005525">
    <property type="term" value="F:GTP binding"/>
    <property type="evidence" value="ECO:0007669"/>
    <property type="project" value="InterPro"/>
</dbReference>
<reference evidence="7" key="1">
    <citation type="submission" date="2016-10" db="EMBL/GenBank/DDBJ databases">
        <authorList>
            <person name="Varghese N."/>
            <person name="Submissions S."/>
        </authorList>
    </citation>
    <scope>NUCLEOTIDE SEQUENCE [LARGE SCALE GENOMIC DNA]</scope>
    <source>
        <strain evidence="7">DSM 16995</strain>
    </source>
</reference>
<dbReference type="PANTHER" id="PTHR40072">
    <property type="entry name" value="MOLYBDOPTERIN-GUANINE DINUCLEOTIDE BIOSYNTHESIS ADAPTER PROTEIN-RELATED"/>
    <property type="match status" value="1"/>
</dbReference>
<dbReference type="PROSITE" id="PS51656">
    <property type="entry name" value="4FE4S"/>
    <property type="match status" value="1"/>
</dbReference>
<sequence>MKAVAIVGKKKSGKTTLGLALVQYFTDKGLKVGVIKHSHHGFDEEEGTDTQQYKQIATSVAAYSPSQSFVSWSKEKPLQDLIPLLDADVIVMEGGNKIGWMPRIITVREDDDDKEFFPELALAQIPACTKDNPPSSEEIERLAKLVMEKGFLLPGLNCGACGREFCRDFAADINAGKATLNGCKSTFGKMDVTCNDMPLALNPFVADMLSAGISGMLSQLKGYVPGDLKITIKTGS</sequence>
<name>A0A1G9G051_9BACT</name>
<keyword evidence="1" id="KW-0004">4Fe-4S</keyword>
<dbReference type="GO" id="GO:0051539">
    <property type="term" value="F:4 iron, 4 sulfur cluster binding"/>
    <property type="evidence" value="ECO:0007669"/>
    <property type="project" value="UniProtKB-KW"/>
</dbReference>
<dbReference type="Pfam" id="PF03205">
    <property type="entry name" value="MobB"/>
    <property type="match status" value="1"/>
</dbReference>
<evidence type="ECO:0000256" key="4">
    <source>
        <dbReference type="ARBA" id="ARBA00023014"/>
    </source>
</evidence>
<dbReference type="GO" id="GO:0046872">
    <property type="term" value="F:metal ion binding"/>
    <property type="evidence" value="ECO:0007669"/>
    <property type="project" value="UniProtKB-KW"/>
</dbReference>
<evidence type="ECO:0000256" key="2">
    <source>
        <dbReference type="ARBA" id="ARBA00022723"/>
    </source>
</evidence>
<dbReference type="GO" id="GO:0006777">
    <property type="term" value="P:Mo-molybdopterin cofactor biosynthetic process"/>
    <property type="evidence" value="ECO:0007669"/>
    <property type="project" value="InterPro"/>
</dbReference>
<protein>
    <submittedName>
        <fullName evidence="6">Molybdopterin-guanine dinucleotide biosynthesis protein B</fullName>
    </submittedName>
</protein>
<dbReference type="Gene3D" id="3.40.50.300">
    <property type="entry name" value="P-loop containing nucleotide triphosphate hydrolases"/>
    <property type="match status" value="1"/>
</dbReference>
<dbReference type="STRING" id="246191.SAMN05660337_1778"/>
<dbReference type="InterPro" id="IPR052539">
    <property type="entry name" value="MGD_biosynthesis_adapter"/>
</dbReference>
<evidence type="ECO:0000256" key="1">
    <source>
        <dbReference type="ARBA" id="ARBA00022485"/>
    </source>
</evidence>